<dbReference type="PANTHER" id="PTHR30224:SF4">
    <property type="entry name" value="ELECTRON TRANSPORT PROTEIN YCCM-RELATED"/>
    <property type="match status" value="1"/>
</dbReference>
<proteinExistence type="predicted"/>
<dbReference type="InParanoid" id="A0A146GBA9"/>
<keyword evidence="2" id="KW-1003">Cell membrane</keyword>
<keyword evidence="6" id="KW-0408">Iron</keyword>
<evidence type="ECO:0000256" key="7">
    <source>
        <dbReference type="ARBA" id="ARBA00023014"/>
    </source>
</evidence>
<organism evidence="11 12">
    <name type="scientific">Terrimicrobium sacchariphilum</name>
    <dbReference type="NCBI Taxonomy" id="690879"/>
    <lineage>
        <taxon>Bacteria</taxon>
        <taxon>Pseudomonadati</taxon>
        <taxon>Verrucomicrobiota</taxon>
        <taxon>Terrimicrobiia</taxon>
        <taxon>Terrimicrobiales</taxon>
        <taxon>Terrimicrobiaceae</taxon>
        <taxon>Terrimicrobium</taxon>
    </lineage>
</organism>
<feature type="transmembrane region" description="Helical" evidence="9">
    <location>
        <begin position="350"/>
        <end position="372"/>
    </location>
</feature>
<name>A0A146GBA9_TERSA</name>
<feature type="transmembrane region" description="Helical" evidence="9">
    <location>
        <begin position="549"/>
        <end position="572"/>
    </location>
</feature>
<feature type="transmembrane region" description="Helical" evidence="9">
    <location>
        <begin position="393"/>
        <end position="410"/>
    </location>
</feature>
<evidence type="ECO:0000256" key="2">
    <source>
        <dbReference type="ARBA" id="ARBA00022475"/>
    </source>
</evidence>
<dbReference type="Pfam" id="PF09678">
    <property type="entry name" value="Caa3_CtaG"/>
    <property type="match status" value="1"/>
</dbReference>
<dbReference type="PROSITE" id="PS00198">
    <property type="entry name" value="4FE4S_FER_1"/>
    <property type="match status" value="1"/>
</dbReference>
<evidence type="ECO:0000256" key="6">
    <source>
        <dbReference type="ARBA" id="ARBA00023004"/>
    </source>
</evidence>
<feature type="transmembrane region" description="Helical" evidence="9">
    <location>
        <begin position="312"/>
        <end position="330"/>
    </location>
</feature>
<evidence type="ECO:0000256" key="3">
    <source>
        <dbReference type="ARBA" id="ARBA00022692"/>
    </source>
</evidence>
<dbReference type="GO" id="GO:0005886">
    <property type="term" value="C:plasma membrane"/>
    <property type="evidence" value="ECO:0007669"/>
    <property type="project" value="UniProtKB-SubCell"/>
</dbReference>
<comment type="subcellular location">
    <subcellularLocation>
        <location evidence="1">Cell membrane</location>
        <topology evidence="1">Multi-pass membrane protein</topology>
    </subcellularLocation>
</comment>
<keyword evidence="4" id="KW-0479">Metal-binding</keyword>
<feature type="transmembrane region" description="Helical" evidence="9">
    <location>
        <begin position="12"/>
        <end position="32"/>
    </location>
</feature>
<dbReference type="EMBL" id="BDCO01000002">
    <property type="protein sequence ID" value="GAT34513.1"/>
    <property type="molecule type" value="Genomic_DNA"/>
</dbReference>
<evidence type="ECO:0000313" key="12">
    <source>
        <dbReference type="Proteomes" id="UP000076023"/>
    </source>
</evidence>
<gene>
    <name evidence="11" type="ORF">TSACC_22938</name>
</gene>
<feature type="transmembrane region" description="Helical" evidence="9">
    <location>
        <begin position="82"/>
        <end position="103"/>
    </location>
</feature>
<feature type="transmembrane region" description="Helical" evidence="9">
    <location>
        <begin position="625"/>
        <end position="647"/>
    </location>
</feature>
<comment type="caution">
    <text evidence="11">The sequence shown here is derived from an EMBL/GenBank/DDBJ whole genome shotgun (WGS) entry which is preliminary data.</text>
</comment>
<evidence type="ECO:0000313" key="11">
    <source>
        <dbReference type="EMBL" id="GAT34513.1"/>
    </source>
</evidence>
<feature type="transmembrane region" description="Helical" evidence="9">
    <location>
        <begin position="242"/>
        <end position="264"/>
    </location>
</feature>
<reference evidence="12" key="1">
    <citation type="journal article" date="2017" name="Genome Announc.">
        <title>Draft Genome Sequence of Terrimicrobium sacchariphilum NM-5T, a Facultative Anaerobic Soil Bacterium of the Class Spartobacteria.</title>
        <authorList>
            <person name="Qiu Y.L."/>
            <person name="Tourlousse D.M."/>
            <person name="Matsuura N."/>
            <person name="Ohashi A."/>
            <person name="Sekiguchi Y."/>
        </authorList>
    </citation>
    <scope>NUCLEOTIDE SEQUENCE [LARGE SCALE GENOMIC DNA]</scope>
    <source>
        <strain evidence="12">NM-5</strain>
    </source>
</reference>
<protein>
    <submittedName>
        <fullName evidence="11">Cytochrome c oxidase assembly factor CtaG</fullName>
    </submittedName>
</protein>
<keyword evidence="8 9" id="KW-0472">Membrane</keyword>
<keyword evidence="5 9" id="KW-1133">Transmembrane helix</keyword>
<dbReference type="InterPro" id="IPR017896">
    <property type="entry name" value="4Fe4S_Fe-S-bd"/>
</dbReference>
<dbReference type="Proteomes" id="UP000076023">
    <property type="component" value="Unassembled WGS sequence"/>
</dbReference>
<dbReference type="PROSITE" id="PS51379">
    <property type="entry name" value="4FE4S_FER_2"/>
    <property type="match status" value="1"/>
</dbReference>
<dbReference type="OrthoDB" id="128422at2"/>
<feature type="transmembrane region" description="Helical" evidence="9">
    <location>
        <begin position="691"/>
        <end position="709"/>
    </location>
</feature>
<keyword evidence="3 9" id="KW-0812">Transmembrane</keyword>
<evidence type="ECO:0000256" key="4">
    <source>
        <dbReference type="ARBA" id="ARBA00022723"/>
    </source>
</evidence>
<feature type="transmembrane region" description="Helical" evidence="9">
    <location>
        <begin position="592"/>
        <end position="613"/>
    </location>
</feature>
<feature type="transmembrane region" description="Helical" evidence="9">
    <location>
        <begin position="44"/>
        <end position="62"/>
    </location>
</feature>
<dbReference type="InterPro" id="IPR017900">
    <property type="entry name" value="4Fe4S_Fe_S_CS"/>
</dbReference>
<evidence type="ECO:0000256" key="1">
    <source>
        <dbReference type="ARBA" id="ARBA00004651"/>
    </source>
</evidence>
<dbReference type="STRING" id="690879.TSACC_22938"/>
<feature type="domain" description="4Fe-4S ferredoxin-type" evidence="10">
    <location>
        <begin position="495"/>
        <end position="525"/>
    </location>
</feature>
<dbReference type="InterPro" id="IPR019108">
    <property type="entry name" value="Caa3_assmbl_CtaG-rel"/>
</dbReference>
<evidence type="ECO:0000256" key="5">
    <source>
        <dbReference type="ARBA" id="ARBA00022989"/>
    </source>
</evidence>
<sequence>MNLETAIATSWTFQPVPAFGLAATALIYFLGWNRLRRQAPHRFTPYRLLSFLGGLVTIYIALASPLDAFASFLLISHMVQHLLLTMVAPPLILLGFPQLPLLLGLPRRFVSQGLGPFLRWPVFHAIVDRITHPIVCWVLFVSSNVIWHIPQFYDLALRHRGWHEFEHFCFLVTSLLFWWYVILPWPSRSKYPRWTVIPYLLGADLQNTALAAFLSFSTKVIYPTYEAAPRLGGFSPLEDQNGAGAIMWVPGSIVFLFPVAYIAIQFLSPKRRHAEPAPPPRPPATSRRAGPFDLLRVPYLGPLIRSRYFRTGLQMTMFGLALAIILDGLLGPQMSPMNLAGVLPWTHWRAATVLALLIAGNFFCMACPFTFVRDLGRKFLPARFVWPRALRSKWIAVGILVVYFWAYEAFDLWDNPAATSGVFILYFLGALLIDGFFKDASFCKYVCPVGQFHFVQSLVSPLQVRVRQPDVCASCRTYDCIKGNATQRGCELKLFQPRKAGNMDCTFCLDCIKACPHDNVGILATPIATDLSIDLPRSSVGRYAKRLDLASLVLVLTFGAFANAAGMVVPVLNWLDALNKQLGLSSDHLPTAILGILTLVVLPALLASWAAALSRKHLGLTQRETFCRFSMALAPLGFGMWIAHFTFHFFTAALTPIPVIHRVLRDLGLAGGEVQWAVPSWAFYDLPALELALLGLGFLTSLYILWRLASSLRPSRPFPGFLPWGLIAVALYVAGVWIIFQPMQMRGTMMH</sequence>
<feature type="transmembrane region" description="Helical" evidence="9">
    <location>
        <begin position="721"/>
        <end position="740"/>
    </location>
</feature>
<dbReference type="RefSeq" id="WP_075080136.1">
    <property type="nucleotide sequence ID" value="NZ_BDCO01000002.1"/>
</dbReference>
<evidence type="ECO:0000259" key="10">
    <source>
        <dbReference type="PROSITE" id="PS51379"/>
    </source>
</evidence>
<evidence type="ECO:0000256" key="9">
    <source>
        <dbReference type="SAM" id="Phobius"/>
    </source>
</evidence>
<keyword evidence="7" id="KW-0411">Iron-sulfur</keyword>
<feature type="transmembrane region" description="Helical" evidence="9">
    <location>
        <begin position="416"/>
        <end position="437"/>
    </location>
</feature>
<dbReference type="GO" id="GO:0051536">
    <property type="term" value="F:iron-sulfur cluster binding"/>
    <property type="evidence" value="ECO:0007669"/>
    <property type="project" value="UniProtKB-KW"/>
</dbReference>
<accession>A0A146GBA9</accession>
<dbReference type="InterPro" id="IPR052378">
    <property type="entry name" value="NosR_regulator"/>
</dbReference>
<keyword evidence="12" id="KW-1185">Reference proteome</keyword>
<dbReference type="AlphaFoldDB" id="A0A146GBA9"/>
<feature type="transmembrane region" description="Helical" evidence="9">
    <location>
        <begin position="165"/>
        <end position="185"/>
    </location>
</feature>
<dbReference type="PANTHER" id="PTHR30224">
    <property type="entry name" value="ELECTRON TRANSPORT PROTEIN"/>
    <property type="match status" value="1"/>
</dbReference>
<evidence type="ECO:0000256" key="8">
    <source>
        <dbReference type="ARBA" id="ARBA00023136"/>
    </source>
</evidence>
<dbReference type="GO" id="GO:0046872">
    <property type="term" value="F:metal ion binding"/>
    <property type="evidence" value="ECO:0007669"/>
    <property type="project" value="UniProtKB-KW"/>
</dbReference>